<dbReference type="GeneID" id="100903976"/>
<organism evidence="1 2">
    <name type="scientific">Galendromus occidentalis</name>
    <name type="common">western predatory mite</name>
    <dbReference type="NCBI Taxonomy" id="34638"/>
    <lineage>
        <taxon>Eukaryota</taxon>
        <taxon>Metazoa</taxon>
        <taxon>Ecdysozoa</taxon>
        <taxon>Arthropoda</taxon>
        <taxon>Chelicerata</taxon>
        <taxon>Arachnida</taxon>
        <taxon>Acari</taxon>
        <taxon>Parasitiformes</taxon>
        <taxon>Mesostigmata</taxon>
        <taxon>Gamasina</taxon>
        <taxon>Phytoseioidea</taxon>
        <taxon>Phytoseiidae</taxon>
        <taxon>Typhlodrominae</taxon>
        <taxon>Galendromus</taxon>
    </lineage>
</organism>
<dbReference type="AlphaFoldDB" id="A0AAJ6QR12"/>
<protein>
    <submittedName>
        <fullName evidence="2">Uncharacterized protein LOC100903976</fullName>
    </submittedName>
</protein>
<dbReference type="KEGG" id="goe:100903976"/>
<gene>
    <name evidence="2" type="primary">LOC100903976</name>
</gene>
<dbReference type="PANTHER" id="PTHR47331">
    <property type="entry name" value="PHD-TYPE DOMAIN-CONTAINING PROTEIN"/>
    <property type="match status" value="1"/>
</dbReference>
<dbReference type="InterPro" id="IPR043502">
    <property type="entry name" value="DNA/RNA_pol_sf"/>
</dbReference>
<evidence type="ECO:0000313" key="2">
    <source>
        <dbReference type="RefSeq" id="XP_003740989.1"/>
    </source>
</evidence>
<dbReference type="GO" id="GO:0071897">
    <property type="term" value="P:DNA biosynthetic process"/>
    <property type="evidence" value="ECO:0007669"/>
    <property type="project" value="UniProtKB-ARBA"/>
</dbReference>
<name>A0AAJ6QR12_9ACAR</name>
<feature type="non-terminal residue" evidence="2">
    <location>
        <position position="1"/>
    </location>
</feature>
<proteinExistence type="predicted"/>
<dbReference type="PANTHER" id="PTHR47331:SF5">
    <property type="entry name" value="RIBONUCLEASE H"/>
    <property type="match status" value="1"/>
</dbReference>
<keyword evidence="1" id="KW-1185">Reference proteome</keyword>
<dbReference type="RefSeq" id="XP_003740989.1">
    <property type="nucleotide sequence ID" value="XM_003740941.1"/>
</dbReference>
<dbReference type="Proteomes" id="UP000694867">
    <property type="component" value="Unplaced"/>
</dbReference>
<accession>A0AAJ6QR12</accession>
<reference evidence="2" key="1">
    <citation type="submission" date="2025-08" db="UniProtKB">
        <authorList>
            <consortium name="RefSeq"/>
        </authorList>
    </citation>
    <scope>IDENTIFICATION</scope>
</reference>
<evidence type="ECO:0000313" key="1">
    <source>
        <dbReference type="Proteomes" id="UP000694867"/>
    </source>
</evidence>
<sequence length="273" mass="31286">FWSTELLGIEPQSQDKFKEESSGLKNFLENNIKRMENGHYMVSLPFKGNIRTLGDNENIARGSLTRLLAKTRNNTDLLKSLDMQLAKYVEKGYAEFASPEKPGELVHYLTLLPVFKRNTSEEIIKVRVVKDAGARRKDEAALNDVLECGDNLLPDIIKVLLRFRQDEIAIVSDIEKASLQYEIQPDHRTFLRLFWPSDISQDRNAPIKEFWSAVLDFGIISSPFIHCAGIKYHIAQLIKEHPERSNLLQDIDKNFYMDDLIATTNSVDEGLVF</sequence>
<dbReference type="SUPFAM" id="SSF56672">
    <property type="entry name" value="DNA/RNA polymerases"/>
    <property type="match status" value="1"/>
</dbReference>